<protein>
    <recommendedName>
        <fullName evidence="3">Nucleoside 2-deoxyribosyltransferase</fullName>
    </recommendedName>
</protein>
<evidence type="ECO:0008006" key="3">
    <source>
        <dbReference type="Google" id="ProtNLM"/>
    </source>
</evidence>
<dbReference type="AlphaFoldDB" id="A0A1X7AS93"/>
<dbReference type="Gene3D" id="3.40.50.450">
    <property type="match status" value="1"/>
</dbReference>
<sequence length="227" mass="25352">MQKKSCFVVMAIGDQRHNGIEVSASDLKSKYTDLIKESIESIDKNIEVIRADEVSSAGSISTDIFKRLMLSEYVVVDITYPNPNVFYELGLRHAVRNKTILIKEKGSKNNPFDVSGLRYIEYENTASGLKKLKENLSGAFNTYKESPGQVDNDFLTVALSMGMCFQRIVRDRKKEGQKKALSAILKNKEIIKAIENGNTNNFAELISNVENLEDFVDGLVDAGALED</sequence>
<evidence type="ECO:0000313" key="2">
    <source>
        <dbReference type="Proteomes" id="UP000196573"/>
    </source>
</evidence>
<organism evidence="1 2">
    <name type="scientific">Parendozoicomonas haliclonae</name>
    <dbReference type="NCBI Taxonomy" id="1960125"/>
    <lineage>
        <taxon>Bacteria</taxon>
        <taxon>Pseudomonadati</taxon>
        <taxon>Pseudomonadota</taxon>
        <taxon>Gammaproteobacteria</taxon>
        <taxon>Oceanospirillales</taxon>
        <taxon>Endozoicomonadaceae</taxon>
        <taxon>Parendozoicomonas</taxon>
    </lineage>
</organism>
<dbReference type="EMBL" id="FWPT01000024">
    <property type="protein sequence ID" value="SMA50968.1"/>
    <property type="molecule type" value="Genomic_DNA"/>
</dbReference>
<keyword evidence="2" id="KW-1185">Reference proteome</keyword>
<dbReference type="Proteomes" id="UP000196573">
    <property type="component" value="Unassembled WGS sequence"/>
</dbReference>
<dbReference type="RefSeq" id="WP_087113413.1">
    <property type="nucleotide sequence ID" value="NZ_CBCSCN010000015.1"/>
</dbReference>
<reference evidence="1 2" key="1">
    <citation type="submission" date="2017-03" db="EMBL/GenBank/DDBJ databases">
        <authorList>
            <person name="Afonso C.L."/>
            <person name="Miller P.J."/>
            <person name="Scott M.A."/>
            <person name="Spackman E."/>
            <person name="Goraichik I."/>
            <person name="Dimitrov K.M."/>
            <person name="Suarez D.L."/>
            <person name="Swayne D.E."/>
        </authorList>
    </citation>
    <scope>NUCLEOTIDE SEQUENCE [LARGE SCALE GENOMIC DNA]</scope>
    <source>
        <strain evidence="1">SB41UT1</strain>
    </source>
</reference>
<evidence type="ECO:0000313" key="1">
    <source>
        <dbReference type="EMBL" id="SMA50968.1"/>
    </source>
</evidence>
<accession>A0A1X7AS93</accession>
<dbReference type="OrthoDB" id="5180013at2"/>
<gene>
    <name evidence="1" type="ORF">EHSB41UT_04789</name>
</gene>
<name>A0A1X7AS93_9GAMM</name>
<proteinExistence type="predicted"/>